<evidence type="ECO:0000256" key="2">
    <source>
        <dbReference type="PROSITE-ProRule" id="PRU00169"/>
    </source>
</evidence>
<evidence type="ECO:0000256" key="1">
    <source>
        <dbReference type="ARBA" id="ARBA00022553"/>
    </source>
</evidence>
<evidence type="ECO:0000313" key="5">
    <source>
        <dbReference type="Proteomes" id="UP000646365"/>
    </source>
</evidence>
<dbReference type="RefSeq" id="WP_189043582.1">
    <property type="nucleotide sequence ID" value="NZ_BMJQ01000003.1"/>
</dbReference>
<keyword evidence="5" id="KW-1185">Reference proteome</keyword>
<proteinExistence type="predicted"/>
<dbReference type="PANTHER" id="PTHR44591:SF3">
    <property type="entry name" value="RESPONSE REGULATORY DOMAIN-CONTAINING PROTEIN"/>
    <property type="match status" value="1"/>
</dbReference>
<dbReference type="PROSITE" id="PS50110">
    <property type="entry name" value="RESPONSE_REGULATORY"/>
    <property type="match status" value="1"/>
</dbReference>
<feature type="domain" description="Response regulatory" evidence="3">
    <location>
        <begin position="7"/>
        <end position="126"/>
    </location>
</feature>
<dbReference type="EMBL" id="BMJQ01000003">
    <property type="protein sequence ID" value="GGF08109.1"/>
    <property type="molecule type" value="Genomic_DNA"/>
</dbReference>
<comment type="caution">
    <text evidence="4">The sequence shown here is derived from an EMBL/GenBank/DDBJ whole genome shotgun (WGS) entry which is preliminary data.</text>
</comment>
<dbReference type="Pfam" id="PF00072">
    <property type="entry name" value="Response_reg"/>
    <property type="match status" value="1"/>
</dbReference>
<dbReference type="Gene3D" id="3.40.50.2300">
    <property type="match status" value="1"/>
</dbReference>
<sequence>MIGRGKTVLVADPAELVRQMVSSSLRGLQFERVVTVEDAEDAERALESATIDLAVIDWELGRRSGFDLAADIRIGRVPPRLDLPIIMLVWSAAPRRVLAAQGLKLNGLVAKPLSRDALERKVATALNPPPAMPVAQRIAPKRFLGQAL</sequence>
<dbReference type="InterPro" id="IPR001789">
    <property type="entry name" value="Sig_transdc_resp-reg_receiver"/>
</dbReference>
<reference evidence="4" key="2">
    <citation type="submission" date="2020-09" db="EMBL/GenBank/DDBJ databases">
        <authorList>
            <person name="Sun Q."/>
            <person name="Zhou Y."/>
        </authorList>
    </citation>
    <scope>NUCLEOTIDE SEQUENCE</scope>
    <source>
        <strain evidence="4">CGMCC 1.15725</strain>
    </source>
</reference>
<gene>
    <name evidence="4" type="ORF">GCM10011611_11920</name>
</gene>
<evidence type="ECO:0000313" key="4">
    <source>
        <dbReference type="EMBL" id="GGF08109.1"/>
    </source>
</evidence>
<reference evidence="4" key="1">
    <citation type="journal article" date="2014" name="Int. J. Syst. Evol. Microbiol.">
        <title>Complete genome sequence of Corynebacterium casei LMG S-19264T (=DSM 44701T), isolated from a smear-ripened cheese.</title>
        <authorList>
            <consortium name="US DOE Joint Genome Institute (JGI-PGF)"/>
            <person name="Walter F."/>
            <person name="Albersmeier A."/>
            <person name="Kalinowski J."/>
            <person name="Ruckert C."/>
        </authorList>
    </citation>
    <scope>NUCLEOTIDE SEQUENCE</scope>
    <source>
        <strain evidence="4">CGMCC 1.15725</strain>
    </source>
</reference>
<accession>A0A8J2YSA1</accession>
<dbReference type="AlphaFoldDB" id="A0A8J2YSA1"/>
<dbReference type="SUPFAM" id="SSF52172">
    <property type="entry name" value="CheY-like"/>
    <property type="match status" value="1"/>
</dbReference>
<evidence type="ECO:0000259" key="3">
    <source>
        <dbReference type="PROSITE" id="PS50110"/>
    </source>
</evidence>
<organism evidence="4 5">
    <name type="scientific">Aliidongia dinghuensis</name>
    <dbReference type="NCBI Taxonomy" id="1867774"/>
    <lineage>
        <taxon>Bacteria</taxon>
        <taxon>Pseudomonadati</taxon>
        <taxon>Pseudomonadota</taxon>
        <taxon>Alphaproteobacteria</taxon>
        <taxon>Rhodospirillales</taxon>
        <taxon>Dongiaceae</taxon>
        <taxon>Aliidongia</taxon>
    </lineage>
</organism>
<dbReference type="SMART" id="SM00448">
    <property type="entry name" value="REC"/>
    <property type="match status" value="1"/>
</dbReference>
<dbReference type="InterPro" id="IPR011006">
    <property type="entry name" value="CheY-like_superfamily"/>
</dbReference>
<name>A0A8J2YSA1_9PROT</name>
<dbReference type="Proteomes" id="UP000646365">
    <property type="component" value="Unassembled WGS sequence"/>
</dbReference>
<dbReference type="GO" id="GO:0000160">
    <property type="term" value="P:phosphorelay signal transduction system"/>
    <property type="evidence" value="ECO:0007669"/>
    <property type="project" value="InterPro"/>
</dbReference>
<dbReference type="PANTHER" id="PTHR44591">
    <property type="entry name" value="STRESS RESPONSE REGULATOR PROTEIN 1"/>
    <property type="match status" value="1"/>
</dbReference>
<keyword evidence="1 2" id="KW-0597">Phosphoprotein</keyword>
<protein>
    <recommendedName>
        <fullName evidence="3">Response regulatory domain-containing protein</fullName>
    </recommendedName>
</protein>
<dbReference type="InterPro" id="IPR050595">
    <property type="entry name" value="Bact_response_regulator"/>
</dbReference>
<feature type="modified residue" description="4-aspartylphosphate" evidence="2">
    <location>
        <position position="57"/>
    </location>
</feature>